<comment type="caution">
    <text evidence="3">The sequence shown here is derived from an EMBL/GenBank/DDBJ whole genome shotgun (WGS) entry which is preliminary data.</text>
</comment>
<keyword evidence="4" id="KW-1185">Reference proteome</keyword>
<name>A0A3S1BX58_9CYAN</name>
<evidence type="ECO:0000313" key="4">
    <source>
        <dbReference type="Proteomes" id="UP000271624"/>
    </source>
</evidence>
<organism evidence="3 4">
    <name type="scientific">Dulcicalothrix desertica PCC 7102</name>
    <dbReference type="NCBI Taxonomy" id="232991"/>
    <lineage>
        <taxon>Bacteria</taxon>
        <taxon>Bacillati</taxon>
        <taxon>Cyanobacteriota</taxon>
        <taxon>Cyanophyceae</taxon>
        <taxon>Nostocales</taxon>
        <taxon>Calotrichaceae</taxon>
        <taxon>Dulcicalothrix</taxon>
    </lineage>
</organism>
<protein>
    <submittedName>
        <fullName evidence="3">Uncharacterized protein</fullName>
    </submittedName>
</protein>
<proteinExistence type="predicted"/>
<evidence type="ECO:0000256" key="1">
    <source>
        <dbReference type="SAM" id="Coils"/>
    </source>
</evidence>
<dbReference type="EMBL" id="RSCL01000063">
    <property type="protein sequence ID" value="RUS93134.1"/>
    <property type="molecule type" value="Genomic_DNA"/>
</dbReference>
<keyword evidence="1" id="KW-0175">Coiled coil</keyword>
<evidence type="ECO:0000313" key="3">
    <source>
        <dbReference type="EMBL" id="RUS93134.1"/>
    </source>
</evidence>
<feature type="coiled-coil region" evidence="1">
    <location>
        <begin position="322"/>
        <end position="422"/>
    </location>
</feature>
<dbReference type="Proteomes" id="UP000271624">
    <property type="component" value="Unassembled WGS sequence"/>
</dbReference>
<accession>A0A3S1BX58</accession>
<evidence type="ECO:0000256" key="2">
    <source>
        <dbReference type="SAM" id="MobiDB-lite"/>
    </source>
</evidence>
<sequence>MYTSAGFTQDFNYSRFKSQELAQLAQTTLDNFKTFLRYTFDGIILIGQELQSVYDQCLTYGREGKKVFKQWLESRSFGTSIYIAKSAMQLYNWFKDLDPRLQRLIRENVQDWKVSALRHLKHLADDVIEAAVTTGKKTASQLKQLSARVAQKLAPVSISANNEETIKDNTDSELTPVELPETTSTEELAPVDLSETSTQEEAPATRQLGLGVRIIVQNESTGWNGACGVITDIGNNNDFWVLLDHAIAQGRPAKNLLKSHQLRLERTSARILTTDDIEQIKAEAIKQYKLENAEIEQARFAEIQGAAEAKASCANASFEKHARNMEAKVSKLVEHLEASEQEIARLQTLNVENQQLQQRVTELENALLKAKEDSWGNIFNAQAAKVLNSNIKKTVPQLLSKIEQLEKDIQEKDAVIVQLQQTAPLAALKFKIINSFMSL</sequence>
<feature type="region of interest" description="Disordered" evidence="2">
    <location>
        <begin position="161"/>
        <end position="202"/>
    </location>
</feature>
<reference evidence="3" key="1">
    <citation type="submission" date="2018-12" db="EMBL/GenBank/DDBJ databases">
        <authorList>
            <person name="Will S."/>
            <person name="Neumann-Schaal M."/>
            <person name="Henke P."/>
        </authorList>
    </citation>
    <scope>NUCLEOTIDE SEQUENCE</scope>
    <source>
        <strain evidence="3">PCC 7102</strain>
    </source>
</reference>
<dbReference type="OrthoDB" id="490830at2"/>
<reference evidence="3" key="2">
    <citation type="journal article" date="2019" name="Genome Biol. Evol.">
        <title>Day and night: Metabolic profiles and evolutionary relationships of six axenic non-marine cyanobacteria.</title>
        <authorList>
            <person name="Will S.E."/>
            <person name="Henke P."/>
            <person name="Boedeker C."/>
            <person name="Huang S."/>
            <person name="Brinkmann H."/>
            <person name="Rohde M."/>
            <person name="Jarek M."/>
            <person name="Friedl T."/>
            <person name="Seufert S."/>
            <person name="Schumacher M."/>
            <person name="Overmann J."/>
            <person name="Neumann-Schaal M."/>
            <person name="Petersen J."/>
        </authorList>
    </citation>
    <scope>NUCLEOTIDE SEQUENCE [LARGE SCALE GENOMIC DNA]</scope>
    <source>
        <strain evidence="3">PCC 7102</strain>
    </source>
</reference>
<dbReference type="AlphaFoldDB" id="A0A3S1BX58"/>
<gene>
    <name evidence="3" type="ORF">DSM106972_097280</name>
</gene>
<dbReference type="RefSeq" id="WP_127087621.1">
    <property type="nucleotide sequence ID" value="NZ_RSCL01000063.1"/>
</dbReference>